<dbReference type="InterPro" id="IPR051703">
    <property type="entry name" value="NF-kappa-B_Signaling_Reg"/>
</dbReference>
<dbReference type="InterPro" id="IPR011335">
    <property type="entry name" value="Restrct_endonuc-II-like"/>
</dbReference>
<dbReference type="EMBL" id="JABSTU010000011">
    <property type="protein sequence ID" value="KAH8009824.1"/>
    <property type="molecule type" value="Genomic_DNA"/>
</dbReference>
<reference evidence="2" key="1">
    <citation type="journal article" date="2020" name="Cell">
        <title>Large-Scale Comparative Analyses of Tick Genomes Elucidate Their Genetic Diversity and Vector Capacities.</title>
        <authorList>
            <consortium name="Tick Genome and Microbiome Consortium (TIGMIC)"/>
            <person name="Jia N."/>
            <person name="Wang J."/>
            <person name="Shi W."/>
            <person name="Du L."/>
            <person name="Sun Y."/>
            <person name="Zhan W."/>
            <person name="Jiang J.F."/>
            <person name="Wang Q."/>
            <person name="Zhang B."/>
            <person name="Ji P."/>
            <person name="Bell-Sakyi L."/>
            <person name="Cui X.M."/>
            <person name="Yuan T.T."/>
            <person name="Jiang B.G."/>
            <person name="Yang W.F."/>
            <person name="Lam T.T."/>
            <person name="Chang Q.C."/>
            <person name="Ding S.J."/>
            <person name="Wang X.J."/>
            <person name="Zhu J.G."/>
            <person name="Ruan X.D."/>
            <person name="Zhao L."/>
            <person name="Wei J.T."/>
            <person name="Ye R.Z."/>
            <person name="Que T.C."/>
            <person name="Du C.H."/>
            <person name="Zhou Y.H."/>
            <person name="Cheng J.X."/>
            <person name="Dai P.F."/>
            <person name="Guo W.B."/>
            <person name="Han X.H."/>
            <person name="Huang E.J."/>
            <person name="Li L.F."/>
            <person name="Wei W."/>
            <person name="Gao Y.C."/>
            <person name="Liu J.Z."/>
            <person name="Shao H.Z."/>
            <person name="Wang X."/>
            <person name="Wang C.C."/>
            <person name="Yang T.C."/>
            <person name="Huo Q.B."/>
            <person name="Li W."/>
            <person name="Chen H.Y."/>
            <person name="Chen S.E."/>
            <person name="Zhou L.G."/>
            <person name="Ni X.B."/>
            <person name="Tian J.H."/>
            <person name="Sheng Y."/>
            <person name="Liu T."/>
            <person name="Pan Y.S."/>
            <person name="Xia L.Y."/>
            <person name="Li J."/>
            <person name="Zhao F."/>
            <person name="Cao W.C."/>
        </authorList>
    </citation>
    <scope>NUCLEOTIDE SEQUENCE</scope>
    <source>
        <strain evidence="2">Rmic-2018</strain>
    </source>
</reference>
<comment type="caution">
    <text evidence="2">The sequence shown here is derived from an EMBL/GenBank/DDBJ whole genome shotgun (WGS) entry which is preliminary data.</text>
</comment>
<feature type="domain" description="YqaJ viral recombinase" evidence="1">
    <location>
        <begin position="163"/>
        <end position="314"/>
    </location>
</feature>
<reference evidence="2" key="2">
    <citation type="submission" date="2021-09" db="EMBL/GenBank/DDBJ databases">
        <authorList>
            <person name="Jia N."/>
            <person name="Wang J."/>
            <person name="Shi W."/>
            <person name="Du L."/>
            <person name="Sun Y."/>
            <person name="Zhan W."/>
            <person name="Jiang J."/>
            <person name="Wang Q."/>
            <person name="Zhang B."/>
            <person name="Ji P."/>
            <person name="Sakyi L.B."/>
            <person name="Cui X."/>
            <person name="Yuan T."/>
            <person name="Jiang B."/>
            <person name="Yang W."/>
            <person name="Lam T.T.-Y."/>
            <person name="Chang Q."/>
            <person name="Ding S."/>
            <person name="Wang X."/>
            <person name="Zhu J."/>
            <person name="Ruan X."/>
            <person name="Zhao L."/>
            <person name="Wei J."/>
            <person name="Que T."/>
            <person name="Du C."/>
            <person name="Cheng J."/>
            <person name="Dai P."/>
            <person name="Han X."/>
            <person name="Huang E."/>
            <person name="Gao Y."/>
            <person name="Liu J."/>
            <person name="Shao H."/>
            <person name="Ye R."/>
            <person name="Li L."/>
            <person name="Wei W."/>
            <person name="Wang X."/>
            <person name="Wang C."/>
            <person name="Huo Q."/>
            <person name="Li W."/>
            <person name="Guo W."/>
            <person name="Chen H."/>
            <person name="Chen S."/>
            <person name="Zhou L."/>
            <person name="Zhou L."/>
            <person name="Ni X."/>
            <person name="Tian J."/>
            <person name="Zhou Y."/>
            <person name="Sheng Y."/>
            <person name="Liu T."/>
            <person name="Pan Y."/>
            <person name="Xia L."/>
            <person name="Li J."/>
            <person name="Zhao F."/>
            <person name="Cao W."/>
        </authorList>
    </citation>
    <scope>NUCLEOTIDE SEQUENCE</scope>
    <source>
        <strain evidence="2">Rmic-2018</strain>
        <tissue evidence="2">Larvae</tissue>
    </source>
</reference>
<evidence type="ECO:0000313" key="3">
    <source>
        <dbReference type="Proteomes" id="UP000821866"/>
    </source>
</evidence>
<evidence type="ECO:0000259" key="1">
    <source>
        <dbReference type="Pfam" id="PF09588"/>
    </source>
</evidence>
<dbReference type="PANTHER" id="PTHR46609">
    <property type="entry name" value="EXONUCLEASE, PHAGE-TYPE/RECB, C-TERMINAL DOMAIN-CONTAINING PROTEIN"/>
    <property type="match status" value="1"/>
</dbReference>
<dbReference type="Proteomes" id="UP000821866">
    <property type="component" value="Chromosome 9"/>
</dbReference>
<dbReference type="GO" id="GO:0006281">
    <property type="term" value="P:DNA repair"/>
    <property type="evidence" value="ECO:0007669"/>
    <property type="project" value="UniProtKB-ARBA"/>
</dbReference>
<evidence type="ECO:0000313" key="2">
    <source>
        <dbReference type="EMBL" id="KAH8009824.1"/>
    </source>
</evidence>
<dbReference type="SUPFAM" id="SSF52980">
    <property type="entry name" value="Restriction endonuclease-like"/>
    <property type="match status" value="1"/>
</dbReference>
<keyword evidence="3" id="KW-1185">Reference proteome</keyword>
<protein>
    <recommendedName>
        <fullName evidence="1">YqaJ viral recombinase domain-containing protein</fullName>
    </recommendedName>
</protein>
<accession>A0A9J6D6Z0</accession>
<dbReference type="Pfam" id="PF09588">
    <property type="entry name" value="YqaJ"/>
    <property type="match status" value="1"/>
</dbReference>
<name>A0A9J6D6Z0_RHIMP</name>
<dbReference type="CDD" id="cd22343">
    <property type="entry name" value="PDDEXK_lambda_exonuclease-like"/>
    <property type="match status" value="1"/>
</dbReference>
<dbReference type="InterPro" id="IPR011604">
    <property type="entry name" value="PDDEXK-like_dom_sf"/>
</dbReference>
<dbReference type="VEuPathDB" id="VectorBase:LOC119167964"/>
<proteinExistence type="predicted"/>
<dbReference type="InterPro" id="IPR019080">
    <property type="entry name" value="YqaJ_viral_recombinase"/>
</dbReference>
<dbReference type="AlphaFoldDB" id="A0A9J6D6Z0"/>
<sequence>MVRIMFTAAHMKKLRHSASQWSSDLSSTPQVTSDVIENHFGQIQLIPKALAEITFKKHFINKTVHDKLNHKLEPNVMRIGPQWLKRIREQMAAHAPEVIWNFYTTGKPALLRNKSPMSDREDLHSPKSLQFIDEYFRKLVPLTAAEREEVHLKTLGHSHNPSWQAERTDRLTASKFRRALHCRKPEGLVKEILYPRKEVLRQGDPRLYGVQNEVKAVDAYVHLMKLYEKKIQVVQTGVHVHIQHCFIAASPDRLVIEGSETGLLEVRCPALKAGVRIINACNDRAFCSEIIDGEVTLKRDHAYYYQIKAQLGVTPKPWTNHSEHKHSVSLERKYFDLAVWKDILKRLIYVYKVAVIPELQTRRIRRLGFLYTTGAGYV</sequence>
<dbReference type="PANTHER" id="PTHR46609:SF8">
    <property type="entry name" value="YQAJ VIRAL RECOMBINASE DOMAIN-CONTAINING PROTEIN"/>
    <property type="match status" value="1"/>
</dbReference>
<organism evidence="2 3">
    <name type="scientific">Rhipicephalus microplus</name>
    <name type="common">Cattle tick</name>
    <name type="synonym">Boophilus microplus</name>
    <dbReference type="NCBI Taxonomy" id="6941"/>
    <lineage>
        <taxon>Eukaryota</taxon>
        <taxon>Metazoa</taxon>
        <taxon>Ecdysozoa</taxon>
        <taxon>Arthropoda</taxon>
        <taxon>Chelicerata</taxon>
        <taxon>Arachnida</taxon>
        <taxon>Acari</taxon>
        <taxon>Parasitiformes</taxon>
        <taxon>Ixodida</taxon>
        <taxon>Ixodoidea</taxon>
        <taxon>Ixodidae</taxon>
        <taxon>Rhipicephalinae</taxon>
        <taxon>Rhipicephalus</taxon>
        <taxon>Boophilus</taxon>
    </lineage>
</organism>
<dbReference type="Gene3D" id="3.90.320.10">
    <property type="match status" value="1"/>
</dbReference>
<gene>
    <name evidence="2" type="ORF">HPB51_020172</name>
</gene>